<gene>
    <name evidence="3" type="primary">LOC113597815</name>
</gene>
<accession>A0A6J1Z0P8</accession>
<dbReference type="PANTHER" id="PTHR37876:SF1">
    <property type="entry name" value="SERINE_ARGININE REPETITIVE MATRIX PROTEIN 4-LIKE-RELATED"/>
    <property type="match status" value="1"/>
</dbReference>
<evidence type="ECO:0000313" key="2">
    <source>
        <dbReference type="Proteomes" id="UP001652583"/>
    </source>
</evidence>
<feature type="region of interest" description="Disordered" evidence="1">
    <location>
        <begin position="1"/>
        <end position="113"/>
    </location>
</feature>
<dbReference type="AlphaFoldDB" id="A0A6J1Z0P8"/>
<dbReference type="KEGG" id="aju:113597815"/>
<dbReference type="Proteomes" id="UP001652583">
    <property type="component" value="Chromosome X"/>
</dbReference>
<feature type="compositionally biased region" description="Polar residues" evidence="1">
    <location>
        <begin position="7"/>
        <end position="24"/>
    </location>
</feature>
<name>A0A6J1Z0P8_ACIJB</name>
<sequence>MAKATRKTQNPPACSTATQQSTSGPRRRKPAKTPRQPKTGGSGKVTKPTIKVKRQLRGTVTKKAPMKTPISSKKVKKGRGTALFGHYRRMNKAQNPHDSQWDQPSTSKVRGGR</sequence>
<dbReference type="RefSeq" id="XP_026910623.1">
    <property type="nucleotide sequence ID" value="XM_027054822.2"/>
</dbReference>
<reference evidence="3" key="2">
    <citation type="submission" date="2025-08" db="UniProtKB">
        <authorList>
            <consortium name="RefSeq"/>
        </authorList>
    </citation>
    <scope>IDENTIFICATION</scope>
    <source>
        <tissue evidence="3">Blood</tissue>
    </source>
</reference>
<dbReference type="PANTHER" id="PTHR37876">
    <property type="entry name" value="PROTEIN GAR2-LIKE"/>
    <property type="match status" value="1"/>
</dbReference>
<keyword evidence="2" id="KW-1185">Reference proteome</keyword>
<feature type="compositionally biased region" description="Polar residues" evidence="1">
    <location>
        <begin position="92"/>
        <end position="113"/>
    </location>
</feature>
<dbReference type="InterPro" id="IPR040433">
    <property type="entry name" value="Spermatid_TP"/>
</dbReference>
<evidence type="ECO:0000313" key="3">
    <source>
        <dbReference type="RefSeq" id="XP_026910623.1"/>
    </source>
</evidence>
<dbReference type="GeneID" id="113597815"/>
<organism evidence="2 3">
    <name type="scientific">Acinonyx jubatus</name>
    <name type="common">Cheetah</name>
    <dbReference type="NCBI Taxonomy" id="32536"/>
    <lineage>
        <taxon>Eukaryota</taxon>
        <taxon>Metazoa</taxon>
        <taxon>Chordata</taxon>
        <taxon>Craniata</taxon>
        <taxon>Vertebrata</taxon>
        <taxon>Euteleostomi</taxon>
        <taxon>Mammalia</taxon>
        <taxon>Eutheria</taxon>
        <taxon>Laurasiatheria</taxon>
        <taxon>Carnivora</taxon>
        <taxon>Feliformia</taxon>
        <taxon>Felidae</taxon>
        <taxon>Felinae</taxon>
        <taxon>Acinonyx</taxon>
    </lineage>
</organism>
<proteinExistence type="predicted"/>
<protein>
    <submittedName>
        <fullName evidence="3">Uncharacterized protein CXorf51A-like</fullName>
    </submittedName>
</protein>
<reference evidence="2" key="1">
    <citation type="submission" date="2025-05" db="UniProtKB">
        <authorList>
            <consortium name="RefSeq"/>
        </authorList>
    </citation>
    <scope>NUCLEOTIDE SEQUENCE [LARGE SCALE GENOMIC DNA]</scope>
</reference>
<evidence type="ECO:0000256" key="1">
    <source>
        <dbReference type="SAM" id="MobiDB-lite"/>
    </source>
</evidence>